<dbReference type="Gene3D" id="3.50.30.50">
    <property type="entry name" value="Putative cyclase"/>
    <property type="match status" value="1"/>
</dbReference>
<dbReference type="GO" id="GO:0019441">
    <property type="term" value="P:L-tryptophan catabolic process to kynurenine"/>
    <property type="evidence" value="ECO:0007669"/>
    <property type="project" value="InterPro"/>
</dbReference>
<proteinExistence type="predicted"/>
<dbReference type="PANTHER" id="PTHR31118">
    <property type="entry name" value="CYCLASE-LIKE PROTEIN 2"/>
    <property type="match status" value="1"/>
</dbReference>
<dbReference type="InterPro" id="IPR007325">
    <property type="entry name" value="KFase/CYL"/>
</dbReference>
<dbReference type="RefSeq" id="WP_022213095.1">
    <property type="nucleotide sequence ID" value="NZ_JACOOQ010000002.1"/>
</dbReference>
<protein>
    <submittedName>
        <fullName evidence="1">Cyclase family protein</fullName>
    </submittedName>
</protein>
<dbReference type="SUPFAM" id="SSF102198">
    <property type="entry name" value="Putative cyclase"/>
    <property type="match status" value="1"/>
</dbReference>
<dbReference type="PANTHER" id="PTHR31118:SF12">
    <property type="entry name" value="CYCLASE-LIKE PROTEIN 2"/>
    <property type="match status" value="1"/>
</dbReference>
<evidence type="ECO:0000313" key="2">
    <source>
        <dbReference type="Proteomes" id="UP000662088"/>
    </source>
</evidence>
<sequence>MKYVDLTQIIDNDTKVYPGDESFSIKQAADLEKDGYTAYNISTGLHVGTHIDIPMHMCENSKYISEYPLDRFIGNGVLINVVGEDIINLKEEYYKKIKENDIVLFYTGCSSKFGQDDYFEDHPVISEEFAEFLVVKKIKMIGIDAPSPDKHPYNIHKILLKNDIALLENITNLKDLVYVEKFEVFAQPLKINAEASLVRAFAQYQGY</sequence>
<comment type="caution">
    <text evidence="1">The sequence shown here is derived from an EMBL/GenBank/DDBJ whole genome shotgun (WGS) entry which is preliminary data.</text>
</comment>
<dbReference type="Pfam" id="PF04199">
    <property type="entry name" value="Cyclase"/>
    <property type="match status" value="1"/>
</dbReference>
<dbReference type="InterPro" id="IPR037175">
    <property type="entry name" value="KFase_sf"/>
</dbReference>
<dbReference type="AlphaFoldDB" id="A0A8I0AB59"/>
<dbReference type="GO" id="GO:0004061">
    <property type="term" value="F:arylformamidase activity"/>
    <property type="evidence" value="ECO:0007669"/>
    <property type="project" value="InterPro"/>
</dbReference>
<evidence type="ECO:0000313" key="1">
    <source>
        <dbReference type="EMBL" id="MBC5639214.1"/>
    </source>
</evidence>
<organism evidence="1 2">
    <name type="scientific">Clostridium lentum</name>
    <dbReference type="NCBI Taxonomy" id="2763037"/>
    <lineage>
        <taxon>Bacteria</taxon>
        <taxon>Bacillati</taxon>
        <taxon>Bacillota</taxon>
        <taxon>Clostridia</taxon>
        <taxon>Eubacteriales</taxon>
        <taxon>Clostridiaceae</taxon>
        <taxon>Clostridium</taxon>
    </lineage>
</organism>
<gene>
    <name evidence="1" type="ORF">H8R92_01955</name>
</gene>
<reference evidence="1" key="1">
    <citation type="submission" date="2020-08" db="EMBL/GenBank/DDBJ databases">
        <title>Genome public.</title>
        <authorList>
            <person name="Liu C."/>
            <person name="Sun Q."/>
        </authorList>
    </citation>
    <scope>NUCLEOTIDE SEQUENCE</scope>
    <source>
        <strain evidence="1">NSJ-42</strain>
    </source>
</reference>
<dbReference type="Proteomes" id="UP000662088">
    <property type="component" value="Unassembled WGS sequence"/>
</dbReference>
<keyword evidence="2" id="KW-1185">Reference proteome</keyword>
<dbReference type="EMBL" id="JACOOQ010000002">
    <property type="protein sequence ID" value="MBC5639214.1"/>
    <property type="molecule type" value="Genomic_DNA"/>
</dbReference>
<name>A0A8I0AB59_9CLOT</name>
<accession>A0A8I0AB59</accession>